<proteinExistence type="predicted"/>
<organism evidence="3 4">
    <name type="scientific">Mycena maculata</name>
    <dbReference type="NCBI Taxonomy" id="230809"/>
    <lineage>
        <taxon>Eukaryota</taxon>
        <taxon>Fungi</taxon>
        <taxon>Dikarya</taxon>
        <taxon>Basidiomycota</taxon>
        <taxon>Agaricomycotina</taxon>
        <taxon>Agaricomycetes</taxon>
        <taxon>Agaricomycetidae</taxon>
        <taxon>Agaricales</taxon>
        <taxon>Marasmiineae</taxon>
        <taxon>Mycenaceae</taxon>
        <taxon>Mycena</taxon>
    </lineage>
</organism>
<feature type="region of interest" description="Disordered" evidence="1">
    <location>
        <begin position="1"/>
        <end position="23"/>
    </location>
</feature>
<feature type="domain" description="CxC2-like cysteine cluster KDZ transposase-associated" evidence="2">
    <location>
        <begin position="187"/>
        <end position="293"/>
    </location>
</feature>
<feature type="region of interest" description="Disordered" evidence="1">
    <location>
        <begin position="76"/>
        <end position="103"/>
    </location>
</feature>
<dbReference type="PANTHER" id="PTHR33104:SF2">
    <property type="entry name" value="CXC3 LIKE CYSTEINE CLUSTER DOMAIN-CONTAINING PROTEIN"/>
    <property type="match status" value="1"/>
</dbReference>
<dbReference type="AlphaFoldDB" id="A0AAD7IH22"/>
<dbReference type="EMBL" id="JARJLG010000123">
    <property type="protein sequence ID" value="KAJ7741465.1"/>
    <property type="molecule type" value="Genomic_DNA"/>
</dbReference>
<comment type="caution">
    <text evidence="3">The sequence shown here is derived from an EMBL/GenBank/DDBJ whole genome shotgun (WGS) entry which is preliminary data.</text>
</comment>
<gene>
    <name evidence="3" type="ORF">DFH07DRAFT_870169</name>
</gene>
<dbReference type="Proteomes" id="UP001215280">
    <property type="component" value="Unassembled WGS sequence"/>
</dbReference>
<dbReference type="PANTHER" id="PTHR33104">
    <property type="entry name" value="SI:DKEY-29D5.2"/>
    <property type="match status" value="1"/>
</dbReference>
<dbReference type="Pfam" id="PF18758">
    <property type="entry name" value="KDZ"/>
    <property type="match status" value="1"/>
</dbReference>
<name>A0AAD7IH22_9AGAR</name>
<accession>A0AAD7IH22</accession>
<dbReference type="Pfam" id="PF18803">
    <property type="entry name" value="CxC2"/>
    <property type="match status" value="1"/>
</dbReference>
<dbReference type="InterPro" id="IPR040521">
    <property type="entry name" value="KDZ"/>
</dbReference>
<evidence type="ECO:0000313" key="4">
    <source>
        <dbReference type="Proteomes" id="UP001215280"/>
    </source>
</evidence>
<reference evidence="3" key="1">
    <citation type="submission" date="2023-03" db="EMBL/GenBank/DDBJ databases">
        <title>Massive genome expansion in bonnet fungi (Mycena s.s.) driven by repeated elements and novel gene families across ecological guilds.</title>
        <authorList>
            <consortium name="Lawrence Berkeley National Laboratory"/>
            <person name="Harder C.B."/>
            <person name="Miyauchi S."/>
            <person name="Viragh M."/>
            <person name="Kuo A."/>
            <person name="Thoen E."/>
            <person name="Andreopoulos B."/>
            <person name="Lu D."/>
            <person name="Skrede I."/>
            <person name="Drula E."/>
            <person name="Henrissat B."/>
            <person name="Morin E."/>
            <person name="Kohler A."/>
            <person name="Barry K."/>
            <person name="LaButti K."/>
            <person name="Morin E."/>
            <person name="Salamov A."/>
            <person name="Lipzen A."/>
            <person name="Mereny Z."/>
            <person name="Hegedus B."/>
            <person name="Baldrian P."/>
            <person name="Stursova M."/>
            <person name="Weitz H."/>
            <person name="Taylor A."/>
            <person name="Grigoriev I.V."/>
            <person name="Nagy L.G."/>
            <person name="Martin F."/>
            <person name="Kauserud H."/>
        </authorList>
    </citation>
    <scope>NUCLEOTIDE SEQUENCE</scope>
    <source>
        <strain evidence="3">CBHHK188m</strain>
    </source>
</reference>
<protein>
    <recommendedName>
        <fullName evidence="2">CxC2-like cysteine cluster KDZ transposase-associated domain-containing protein</fullName>
    </recommendedName>
</protein>
<keyword evidence="4" id="KW-1185">Reference proteome</keyword>
<evidence type="ECO:0000313" key="3">
    <source>
        <dbReference type="EMBL" id="KAJ7741465.1"/>
    </source>
</evidence>
<evidence type="ECO:0000259" key="2">
    <source>
        <dbReference type="Pfam" id="PF18803"/>
    </source>
</evidence>
<evidence type="ECO:0000256" key="1">
    <source>
        <dbReference type="SAM" id="MobiDB-lite"/>
    </source>
</evidence>
<sequence>MPRRAKFVDTDFGGIDHGQSTRSADRGIYISADGQRRQEELLNVSHKKRRLEPQQLDDTYGEWVPVPEEGYEVTDDLDSQSNPFNNVGPMPESPRLRKRKDYASSDDPMSLWRPLMDRFGDELLRHAGLGDDLDDPGGGGGTQTRLFKCSDCGQHLQCRECCLSRHELMPLHVIKEWGGEFWVDRSLADIGLVYQLGHGGFPCIFPDERVHKLTVIEAPVIHRIHVRYCKCEKSDHADNLAQLLRNAWYPTMVTDPGTCATFKSLEAYRLYNIVGNMNVNDFIHAMERATDVTASTGLRWLPDRYKQFQRMARQWAFLQRLIRAGRGHDPEGIAKTELGEAAVRCWPCPQDGKNLPPDWRNVDPKYRFLYMLLLAVDANFKLKNRMRTNEIDDPSLGPGWGYWVEPKRYRQHLKKYVAEKDASTCIAFAALLQKDTRLTMGLHVSGVGGCVCARHECVLPNGRGDLQKGERYSNMYFIILSALAGFSLLMLTISCDIACQWKTRLAERNAKMPKEMRLQLDKFTYQCALPVWHAASHNDECQENNSLSFKPGVGKTDGEGVEQVWSIMNPVAYHTKDAGCGQRADVVEDKIDSHNFQKNLGQGETLQRKLIVAIAERERQVTGFKQISATVKSEVRGEWKKMIAAWLADPSAPNPYTVTRKDCPSEAEVRLEVKRDEDAALAAGRSPLSGSSATAFLTAGLQIEVAQAELAGTALLTADRQSKLHDWRRAVLVKIGMFRDLQKRFMPGAAWAIEEAERERDAEAAPPKPETISLFMPSGMPQSEDPLRSCVKGLLEMEARLRAGQCDNAMVQLRSRLHAKRHLIFFRNDNIHGQVHATKARTLIDQIGERIEESAEKYRVARRALIALRGVEAEAAYPELKPADVRLDGDDGESDAAARGKLAMIGAGRGARAPRNAPGTSRRLMSWIWTAPGASDDAEERLHELEWTRALARKVRWEEEVLKLREEMRCVLRMLAYLSLWWKGWAELRAADLAPEEAAGLRAYALKKADWHARLRVFWEGKWNMLALVAFRDASDNRGVQKRSAEGVEEDME</sequence>
<dbReference type="InterPro" id="IPR041457">
    <property type="entry name" value="CxC2_KDZ-assoc"/>
</dbReference>